<name>A0A212QSC4_9CHLR</name>
<dbReference type="PANTHER" id="PTHR43794:SF11">
    <property type="entry name" value="AMIDOHYDROLASE-RELATED DOMAIN-CONTAINING PROTEIN"/>
    <property type="match status" value="1"/>
</dbReference>
<dbReference type="InterPro" id="IPR050287">
    <property type="entry name" value="MTA/SAH_deaminase"/>
</dbReference>
<dbReference type="OrthoDB" id="9807210at2"/>
<dbReference type="EMBL" id="FYEK01000022">
    <property type="protein sequence ID" value="SNB62491.1"/>
    <property type="molecule type" value="Genomic_DNA"/>
</dbReference>
<evidence type="ECO:0000313" key="4">
    <source>
        <dbReference type="Proteomes" id="UP000197025"/>
    </source>
</evidence>
<dbReference type="SUPFAM" id="SSF51556">
    <property type="entry name" value="Metallo-dependent hydrolases"/>
    <property type="match status" value="1"/>
</dbReference>
<evidence type="ECO:0000313" key="3">
    <source>
        <dbReference type="EMBL" id="SNB62491.1"/>
    </source>
</evidence>
<dbReference type="InterPro" id="IPR032466">
    <property type="entry name" value="Metal_Hydrolase"/>
</dbReference>
<accession>A0A212QSC4</accession>
<dbReference type="RefSeq" id="WP_088570802.1">
    <property type="nucleotide sequence ID" value="NZ_FYEK01000022.1"/>
</dbReference>
<organism evidence="3 4">
    <name type="scientific">Thermoflexus hugenholtzii JAD2</name>
    <dbReference type="NCBI Taxonomy" id="877466"/>
    <lineage>
        <taxon>Bacteria</taxon>
        <taxon>Bacillati</taxon>
        <taxon>Chloroflexota</taxon>
        <taxon>Thermoflexia</taxon>
        <taxon>Thermoflexales</taxon>
        <taxon>Thermoflexaceae</taxon>
        <taxon>Thermoflexus</taxon>
    </lineage>
</organism>
<dbReference type="SUPFAM" id="SSF51338">
    <property type="entry name" value="Composite domain of metallo-dependent hydrolases"/>
    <property type="match status" value="1"/>
</dbReference>
<keyword evidence="4" id="KW-1185">Reference proteome</keyword>
<evidence type="ECO:0000259" key="2">
    <source>
        <dbReference type="Pfam" id="PF01979"/>
    </source>
</evidence>
<dbReference type="GO" id="GO:0016810">
    <property type="term" value="F:hydrolase activity, acting on carbon-nitrogen (but not peptide) bonds"/>
    <property type="evidence" value="ECO:0007669"/>
    <property type="project" value="InterPro"/>
</dbReference>
<dbReference type="InParanoid" id="A0A212QSC4"/>
<proteinExistence type="predicted"/>
<dbReference type="InterPro" id="IPR006680">
    <property type="entry name" value="Amidohydro-rel"/>
</dbReference>
<evidence type="ECO:0000256" key="1">
    <source>
        <dbReference type="ARBA" id="ARBA00022801"/>
    </source>
</evidence>
<dbReference type="Proteomes" id="UP000197025">
    <property type="component" value="Unassembled WGS sequence"/>
</dbReference>
<dbReference type="Gene3D" id="3.20.20.140">
    <property type="entry name" value="Metal-dependent hydrolases"/>
    <property type="match status" value="1"/>
</dbReference>
<dbReference type="Pfam" id="PF01979">
    <property type="entry name" value="Amidohydro_1"/>
    <property type="match status" value="1"/>
</dbReference>
<dbReference type="PANTHER" id="PTHR43794">
    <property type="entry name" value="AMINOHYDROLASE SSNA-RELATED"/>
    <property type="match status" value="1"/>
</dbReference>
<protein>
    <submittedName>
        <fullName evidence="3">Cytosine deaminase and related metal-dependent hydrolases</fullName>
    </submittedName>
</protein>
<keyword evidence="1 3" id="KW-0378">Hydrolase</keyword>
<dbReference type="InterPro" id="IPR011059">
    <property type="entry name" value="Metal-dep_hydrolase_composite"/>
</dbReference>
<reference evidence="4" key="1">
    <citation type="submission" date="2017-06" db="EMBL/GenBank/DDBJ databases">
        <authorList>
            <person name="Varghese N."/>
            <person name="Submissions S."/>
        </authorList>
    </citation>
    <scope>NUCLEOTIDE SEQUENCE [LARGE SCALE GENOMIC DNA]</scope>
    <source>
        <strain evidence="4">JAD2</strain>
    </source>
</reference>
<sequence>MAASGARWAPTLLNMCPPDFLRRVVREAERLGVGIHLHVSESEEQVRNSLRAYGRTPVAHLAELGVFEHPTLAAHCIVVTDEDLAILAEKGVYVAHTPKTYMKLAMGMAPLDRFLNAGVRVALGTDGPASNNDLNMLEVLRITGLVHKNRVGDPAAFPHHLLLRLATQEAARALGFVESGVLKPGAPADLILLDTRDVHSFPRHSLAANIVYASHPSDVRYVFCDGRPLLWDGQLMTLDEERIRYEAERRAFRMVGAPMRLMRRYVG</sequence>
<dbReference type="Gene3D" id="2.30.40.10">
    <property type="entry name" value="Urease, subunit C, domain 1"/>
    <property type="match status" value="1"/>
</dbReference>
<feature type="domain" description="Amidohydrolase-related" evidence="2">
    <location>
        <begin position="15"/>
        <end position="227"/>
    </location>
</feature>
<gene>
    <name evidence="3" type="ORF">SAMN02746019_00005310</name>
</gene>
<dbReference type="AlphaFoldDB" id="A0A212QSC4"/>